<dbReference type="PANTHER" id="PTHR43248:SF29">
    <property type="entry name" value="TRIPEPTIDYL AMINOPEPTIDASE"/>
    <property type="match status" value="1"/>
</dbReference>
<dbReference type="Pfam" id="PF08386">
    <property type="entry name" value="Abhydrolase_4"/>
    <property type="match status" value="1"/>
</dbReference>
<gene>
    <name evidence="7" type="ORF">AB852_09460</name>
</gene>
<dbReference type="STRING" id="1048205.AB852_09460"/>
<dbReference type="Proteomes" id="UP000186455">
    <property type="component" value="Unassembled WGS sequence"/>
</dbReference>
<dbReference type="Pfam" id="PF00561">
    <property type="entry name" value="Abhydrolase_1"/>
    <property type="match status" value="1"/>
</dbReference>
<dbReference type="EMBL" id="LFBV01000002">
    <property type="protein sequence ID" value="OKH94499.1"/>
    <property type="molecule type" value="Genomic_DNA"/>
</dbReference>
<evidence type="ECO:0000256" key="3">
    <source>
        <dbReference type="ARBA" id="ARBA00022801"/>
    </source>
</evidence>
<evidence type="ECO:0000256" key="1">
    <source>
        <dbReference type="ARBA" id="ARBA00010088"/>
    </source>
</evidence>
<evidence type="ECO:0000313" key="7">
    <source>
        <dbReference type="EMBL" id="OKH94499.1"/>
    </source>
</evidence>
<evidence type="ECO:0000259" key="5">
    <source>
        <dbReference type="Pfam" id="PF00561"/>
    </source>
</evidence>
<dbReference type="SUPFAM" id="SSF53474">
    <property type="entry name" value="alpha/beta-Hydrolases"/>
    <property type="match status" value="1"/>
</dbReference>
<feature type="chain" id="PRO_5012343486" evidence="4">
    <location>
        <begin position="23"/>
        <end position="504"/>
    </location>
</feature>
<dbReference type="InterPro" id="IPR013595">
    <property type="entry name" value="Pept_S33_TAP-like_C"/>
</dbReference>
<evidence type="ECO:0000256" key="4">
    <source>
        <dbReference type="SAM" id="SignalP"/>
    </source>
</evidence>
<evidence type="ECO:0000313" key="8">
    <source>
        <dbReference type="Proteomes" id="UP000186455"/>
    </source>
</evidence>
<dbReference type="PANTHER" id="PTHR43248">
    <property type="entry name" value="2-SUCCINYL-6-HYDROXY-2,4-CYCLOHEXADIENE-1-CARBOXYLATE SYNTHASE"/>
    <property type="match status" value="1"/>
</dbReference>
<keyword evidence="3" id="KW-0378">Hydrolase</keyword>
<keyword evidence="8" id="KW-1185">Reference proteome</keyword>
<comment type="similarity">
    <text evidence="1">Belongs to the peptidase S33 family.</text>
</comment>
<dbReference type="InterPro" id="IPR029058">
    <property type="entry name" value="AB_hydrolase_fold"/>
</dbReference>
<feature type="signal peptide" evidence="4">
    <location>
        <begin position="1"/>
        <end position="22"/>
    </location>
</feature>
<sequence>MKRISVLSLVVLSVAALGPAAGAPVPASRSGGDGLDRFRNQSVDWGVCADASLAASGTECAHLTVPLDHGRPQGRTIRIAVSRVASADPARRRGILQTNPGGPGARGLGMPADLRRVMSPGVAAAYDIIGMDTRGLGGSTPVGCGLGRSSWLLYAPGADRAGFGAAVRLSREDARRCWRNAPGLVPHLSTRNIARDMDLVRAVLGERRTSWFGQSYGTVLGATYAQMFPHRVDRLVLDSAPDPAEYPLRMVRRQGPANEKALDDLARWAASRDGVYGLGTTPAAVRAGIERVIARAAQEPIRIGGHRISDHELPLLLYLSLVDDQANPEVAGMLRVLRDAADGQAVIVPPVLRATLDLMFAGAGSRQAADYAAQLAMICADAAVPRDLGHYRRAVERSRRSQPVFGPLTHTPFPCAFWEQEPLQPLIPIGNRVPALQIQAIRDPRTTYASGLRMHRAMRASRLVTLPARAHTVYLNHPDDCVRHTVDTYLLHGTLPADDTRCPG</sequence>
<organism evidence="7 8">
    <name type="scientific">Streptomyces uncialis</name>
    <dbReference type="NCBI Taxonomy" id="1048205"/>
    <lineage>
        <taxon>Bacteria</taxon>
        <taxon>Bacillati</taxon>
        <taxon>Actinomycetota</taxon>
        <taxon>Actinomycetes</taxon>
        <taxon>Kitasatosporales</taxon>
        <taxon>Streptomycetaceae</taxon>
        <taxon>Streptomyces</taxon>
    </lineage>
</organism>
<protein>
    <submittedName>
        <fullName evidence="7">Uncharacterized protein</fullName>
    </submittedName>
</protein>
<reference evidence="7 8" key="1">
    <citation type="submission" date="2015-06" db="EMBL/GenBank/DDBJ databases">
        <title>Cloning and characterization of the uncialamcin biosynthetic gene cluster.</title>
        <authorList>
            <person name="Yan X."/>
            <person name="Huang T."/>
            <person name="Ge H."/>
            <person name="Shen B."/>
        </authorList>
    </citation>
    <scope>NUCLEOTIDE SEQUENCE [LARGE SCALE GENOMIC DNA]</scope>
    <source>
        <strain evidence="7 8">DCA2648</strain>
    </source>
</reference>
<evidence type="ECO:0000259" key="6">
    <source>
        <dbReference type="Pfam" id="PF08386"/>
    </source>
</evidence>
<feature type="domain" description="Peptidase S33 tripeptidyl aminopeptidase-like C-terminal" evidence="6">
    <location>
        <begin position="408"/>
        <end position="502"/>
    </location>
</feature>
<dbReference type="AlphaFoldDB" id="A0A1Q4V9T6"/>
<accession>A0A1Q4V9T6</accession>
<proteinExistence type="inferred from homology"/>
<name>A0A1Q4V9T6_9ACTN</name>
<dbReference type="RefSeq" id="WP_073786085.1">
    <property type="nucleotide sequence ID" value="NZ_LFBV01000002.1"/>
</dbReference>
<dbReference type="Gene3D" id="3.40.50.1820">
    <property type="entry name" value="alpha/beta hydrolase"/>
    <property type="match status" value="1"/>
</dbReference>
<feature type="domain" description="AB hydrolase-1" evidence="5">
    <location>
        <begin position="100"/>
        <end position="271"/>
    </location>
</feature>
<dbReference type="GO" id="GO:0016787">
    <property type="term" value="F:hydrolase activity"/>
    <property type="evidence" value="ECO:0007669"/>
    <property type="project" value="UniProtKB-KW"/>
</dbReference>
<dbReference type="InterPro" id="IPR000073">
    <property type="entry name" value="AB_hydrolase_1"/>
</dbReference>
<keyword evidence="2 4" id="KW-0732">Signal</keyword>
<comment type="caution">
    <text evidence="7">The sequence shown here is derived from an EMBL/GenBank/DDBJ whole genome shotgun (WGS) entry which is preliminary data.</text>
</comment>
<evidence type="ECO:0000256" key="2">
    <source>
        <dbReference type="ARBA" id="ARBA00022729"/>
    </source>
</evidence>
<dbReference type="InterPro" id="IPR051601">
    <property type="entry name" value="Serine_prot/Carboxylest_S33"/>
</dbReference>